<dbReference type="InterPro" id="IPR036968">
    <property type="entry name" value="Enolpyruvate_Tfrase_sf"/>
</dbReference>
<feature type="binding site" evidence="12">
    <location>
        <position position="310"/>
    </location>
    <ligand>
        <name>UDP-N-acetyl-alpha-D-glucosamine</name>
        <dbReference type="ChEBI" id="CHEBI:57705"/>
    </ligand>
</feature>
<feature type="binding site" evidence="12">
    <location>
        <begin position="23"/>
        <end position="24"/>
    </location>
    <ligand>
        <name>phosphoenolpyruvate</name>
        <dbReference type="ChEBI" id="CHEBI:58702"/>
    </ligand>
</feature>
<evidence type="ECO:0000256" key="7">
    <source>
        <dbReference type="ARBA" id="ARBA00022984"/>
    </source>
</evidence>
<evidence type="ECO:0000256" key="9">
    <source>
        <dbReference type="ARBA" id="ARBA00023316"/>
    </source>
</evidence>
<evidence type="ECO:0000313" key="14">
    <source>
        <dbReference type="EMBL" id="HIS73576.1"/>
    </source>
</evidence>
<evidence type="ECO:0000256" key="12">
    <source>
        <dbReference type="HAMAP-Rule" id="MF_00111"/>
    </source>
</evidence>
<keyword evidence="6 12" id="KW-0133">Cell shape</keyword>
<gene>
    <name evidence="12 14" type="primary">murA</name>
    <name evidence="14" type="ORF">IAA86_00985</name>
</gene>
<dbReference type="GO" id="GO:0071555">
    <property type="term" value="P:cell wall organization"/>
    <property type="evidence" value="ECO:0007669"/>
    <property type="project" value="UniProtKB-KW"/>
</dbReference>
<sequence>MSDKLIISGSRPLEGEVSISGAKNAVLKLMAAALLASDVSKIHNVPELTDVEIMLDVLECLGAKCNYDKTNKFVEINAKNLTSVVASDKFVSKMRASFVVLGALVGRMKEAKVALPGGCKIGERRVNFHIKGLEALGAKCKIEQGYVHAKATQLRGADICLDIPSVGATENIMLAAVLAQGTTRIQNAAQEPEIVDLANFLKAMGAKIEGAGTNEISIYGVRQEDLHGVEYTTISDRIEAGTYMSIIIGSKGHGIIKNVFPNHLTIFTGKLLEMGAKIKLLEPNVMEVSSNSRLLPMNFITQPYPGFPTDLQALAMALLSTSNGISVVTESLYENRFMHIAELWKMGANIKQSKNHAIIKGVDCLVGTSVTAPDLRAGAALVVAAIMARGESEIHGLHHIDRGYEKFTEKLKGLGVCVSRVPDDAETIKTLGGLNDSQV</sequence>
<dbReference type="GO" id="GO:0008360">
    <property type="term" value="P:regulation of cell shape"/>
    <property type="evidence" value="ECO:0007669"/>
    <property type="project" value="UniProtKB-KW"/>
</dbReference>
<keyword evidence="9 12" id="KW-0961">Cell wall biogenesis/degradation</keyword>
<dbReference type="GO" id="GO:0051301">
    <property type="term" value="P:cell division"/>
    <property type="evidence" value="ECO:0007669"/>
    <property type="project" value="UniProtKB-KW"/>
</dbReference>
<evidence type="ECO:0000313" key="15">
    <source>
        <dbReference type="Proteomes" id="UP000886865"/>
    </source>
</evidence>
<evidence type="ECO:0000256" key="11">
    <source>
        <dbReference type="ARBA" id="ARBA00047527"/>
    </source>
</evidence>
<reference evidence="14" key="1">
    <citation type="submission" date="2020-10" db="EMBL/GenBank/DDBJ databases">
        <authorList>
            <person name="Gilroy R."/>
        </authorList>
    </citation>
    <scope>NUCLEOTIDE SEQUENCE</scope>
    <source>
        <strain evidence="14">CHK152-2871</strain>
    </source>
</reference>
<comment type="caution">
    <text evidence="12">Lacks conserved residue(s) required for the propagation of feature annotation.</text>
</comment>
<comment type="similarity">
    <text evidence="10 12">Belongs to the EPSP synthase family. MurA subfamily.</text>
</comment>
<proteinExistence type="inferred from homology"/>
<comment type="subcellular location">
    <subcellularLocation>
        <location evidence="1 12">Cytoplasm</location>
    </subcellularLocation>
</comment>
<comment type="caution">
    <text evidence="14">The sequence shown here is derived from an EMBL/GenBank/DDBJ whole genome shotgun (WGS) entry which is preliminary data.</text>
</comment>
<evidence type="ECO:0000256" key="3">
    <source>
        <dbReference type="ARBA" id="ARBA00022490"/>
    </source>
</evidence>
<feature type="modified residue" description="2-(S-cysteinyl)pyruvic acid O-phosphothioketal" evidence="12">
    <location>
        <position position="119"/>
    </location>
</feature>
<dbReference type="Proteomes" id="UP000886865">
    <property type="component" value="Unassembled WGS sequence"/>
</dbReference>
<feature type="domain" description="Enolpyruvate transferase" evidence="13">
    <location>
        <begin position="9"/>
        <end position="411"/>
    </location>
</feature>
<keyword evidence="8 12" id="KW-0131">Cell cycle</keyword>
<keyword evidence="3 12" id="KW-0963">Cytoplasm</keyword>
<evidence type="ECO:0000256" key="2">
    <source>
        <dbReference type="ARBA" id="ARBA00004752"/>
    </source>
</evidence>
<evidence type="ECO:0000256" key="1">
    <source>
        <dbReference type="ARBA" id="ARBA00004496"/>
    </source>
</evidence>
<protein>
    <recommendedName>
        <fullName evidence="12">UDP-N-acetylglucosamine 1-carboxyvinyltransferase</fullName>
        <ecNumber evidence="12">2.5.1.7</ecNumber>
    </recommendedName>
    <alternativeName>
        <fullName evidence="12">Enoylpyruvate transferase</fullName>
    </alternativeName>
    <alternativeName>
        <fullName evidence="12">UDP-N-acetylglucosamine enolpyruvyl transferase</fullName>
        <shortName evidence="12">EPT</shortName>
    </alternativeName>
</protein>
<dbReference type="Gene3D" id="3.65.10.10">
    <property type="entry name" value="Enolpyruvate transferase domain"/>
    <property type="match status" value="2"/>
</dbReference>
<evidence type="ECO:0000256" key="5">
    <source>
        <dbReference type="ARBA" id="ARBA00022679"/>
    </source>
</evidence>
<dbReference type="InterPro" id="IPR001986">
    <property type="entry name" value="Enolpyruvate_Tfrase_dom"/>
</dbReference>
<feature type="binding site" evidence="12">
    <location>
        <position position="95"/>
    </location>
    <ligand>
        <name>UDP-N-acetyl-alpha-D-glucosamine</name>
        <dbReference type="ChEBI" id="CHEBI:57705"/>
    </ligand>
</feature>
<dbReference type="GO" id="GO:0019277">
    <property type="term" value="P:UDP-N-acetylgalactosamine biosynthetic process"/>
    <property type="evidence" value="ECO:0007669"/>
    <property type="project" value="InterPro"/>
</dbReference>
<dbReference type="NCBIfam" id="TIGR01072">
    <property type="entry name" value="murA"/>
    <property type="match status" value="1"/>
</dbReference>
<dbReference type="InterPro" id="IPR050068">
    <property type="entry name" value="MurA_subfamily"/>
</dbReference>
<evidence type="ECO:0000256" key="8">
    <source>
        <dbReference type="ARBA" id="ARBA00023306"/>
    </source>
</evidence>
<dbReference type="GO" id="GO:0005737">
    <property type="term" value="C:cytoplasm"/>
    <property type="evidence" value="ECO:0007669"/>
    <property type="project" value="UniProtKB-SubCell"/>
</dbReference>
<keyword evidence="12" id="KW-0670">Pyruvate</keyword>
<accession>A0A9D1FGV5</accession>
<dbReference type="PANTHER" id="PTHR43783:SF1">
    <property type="entry name" value="UDP-N-ACETYLGLUCOSAMINE 1-CARBOXYVINYLTRANSFERASE"/>
    <property type="match status" value="1"/>
</dbReference>
<dbReference type="AlphaFoldDB" id="A0A9D1FGV5"/>
<evidence type="ECO:0000256" key="6">
    <source>
        <dbReference type="ARBA" id="ARBA00022960"/>
    </source>
</evidence>
<dbReference type="InterPro" id="IPR013792">
    <property type="entry name" value="RNA3'P_cycl/enolpyr_Trfase_a/b"/>
</dbReference>
<comment type="function">
    <text evidence="12">Cell wall formation. Adds enolpyruvyl to UDP-N-acetylglucosamine.</text>
</comment>
<reference evidence="14" key="2">
    <citation type="journal article" date="2021" name="PeerJ">
        <title>Extensive microbial diversity within the chicken gut microbiome revealed by metagenomics and culture.</title>
        <authorList>
            <person name="Gilroy R."/>
            <person name="Ravi A."/>
            <person name="Getino M."/>
            <person name="Pursley I."/>
            <person name="Horton D.L."/>
            <person name="Alikhan N.F."/>
            <person name="Baker D."/>
            <person name="Gharbi K."/>
            <person name="Hall N."/>
            <person name="Watson M."/>
            <person name="Adriaenssens E.M."/>
            <person name="Foster-Nyarko E."/>
            <person name="Jarju S."/>
            <person name="Secka A."/>
            <person name="Antonio M."/>
            <person name="Oren A."/>
            <person name="Chaudhuri R.R."/>
            <person name="La Ragione R."/>
            <person name="Hildebrand F."/>
            <person name="Pallen M.J."/>
        </authorList>
    </citation>
    <scope>NUCLEOTIDE SEQUENCE</scope>
    <source>
        <strain evidence="14">CHK152-2871</strain>
    </source>
</reference>
<comment type="catalytic activity">
    <reaction evidence="11 12">
        <text>phosphoenolpyruvate + UDP-N-acetyl-alpha-D-glucosamine = UDP-N-acetyl-3-O-(1-carboxyvinyl)-alpha-D-glucosamine + phosphate</text>
        <dbReference type="Rhea" id="RHEA:18681"/>
        <dbReference type="ChEBI" id="CHEBI:43474"/>
        <dbReference type="ChEBI" id="CHEBI:57705"/>
        <dbReference type="ChEBI" id="CHEBI:58702"/>
        <dbReference type="ChEBI" id="CHEBI:68483"/>
        <dbReference type="EC" id="2.5.1.7"/>
    </reaction>
</comment>
<evidence type="ECO:0000256" key="10">
    <source>
        <dbReference type="ARBA" id="ARBA00038367"/>
    </source>
</evidence>
<name>A0A9D1FGV5_9BACT</name>
<dbReference type="EMBL" id="DVJQ01000010">
    <property type="protein sequence ID" value="HIS73576.1"/>
    <property type="molecule type" value="Genomic_DNA"/>
</dbReference>
<dbReference type="InterPro" id="IPR005750">
    <property type="entry name" value="UDP_GlcNAc_COvinyl_MurA"/>
</dbReference>
<dbReference type="Pfam" id="PF00275">
    <property type="entry name" value="EPSP_synthase"/>
    <property type="match status" value="1"/>
</dbReference>
<dbReference type="SUPFAM" id="SSF55205">
    <property type="entry name" value="EPT/RTPC-like"/>
    <property type="match status" value="1"/>
</dbReference>
<comment type="pathway">
    <text evidence="2 12">Cell wall biogenesis; peptidoglycan biosynthesis.</text>
</comment>
<keyword evidence="4 12" id="KW-0132">Cell division</keyword>
<dbReference type="HAMAP" id="MF_00111">
    <property type="entry name" value="MurA"/>
    <property type="match status" value="1"/>
</dbReference>
<organism evidence="14 15">
    <name type="scientific">Candidatus Galligastranaerophilus intestinavium</name>
    <dbReference type="NCBI Taxonomy" id="2840836"/>
    <lineage>
        <taxon>Bacteria</taxon>
        <taxon>Candidatus Galligastranaerophilus</taxon>
    </lineage>
</organism>
<dbReference type="GO" id="GO:0008760">
    <property type="term" value="F:UDP-N-acetylglucosamine 1-carboxyvinyltransferase activity"/>
    <property type="evidence" value="ECO:0007669"/>
    <property type="project" value="UniProtKB-UniRule"/>
</dbReference>
<evidence type="ECO:0000256" key="4">
    <source>
        <dbReference type="ARBA" id="ARBA00022618"/>
    </source>
</evidence>
<dbReference type="FunFam" id="3.65.10.10:FF:000001">
    <property type="entry name" value="UDP-N-acetylglucosamine 1-carboxyvinyltransferase"/>
    <property type="match status" value="1"/>
</dbReference>
<dbReference type="CDD" id="cd01555">
    <property type="entry name" value="UdpNAET"/>
    <property type="match status" value="1"/>
</dbReference>
<feature type="binding site" evidence="12">
    <location>
        <position position="332"/>
    </location>
    <ligand>
        <name>UDP-N-acetyl-alpha-D-glucosamine</name>
        <dbReference type="ChEBI" id="CHEBI:57705"/>
    </ligand>
</feature>
<keyword evidence="7 12" id="KW-0573">Peptidoglycan synthesis</keyword>
<dbReference type="GO" id="GO:0009252">
    <property type="term" value="P:peptidoglycan biosynthetic process"/>
    <property type="evidence" value="ECO:0007669"/>
    <property type="project" value="UniProtKB-UniRule"/>
</dbReference>
<feature type="active site" description="Proton donor" evidence="12">
    <location>
        <position position="119"/>
    </location>
</feature>
<dbReference type="EC" id="2.5.1.7" evidence="12"/>
<keyword evidence="5 12" id="KW-0808">Transferase</keyword>
<evidence type="ECO:0000259" key="13">
    <source>
        <dbReference type="Pfam" id="PF00275"/>
    </source>
</evidence>
<dbReference type="NCBIfam" id="NF006873">
    <property type="entry name" value="PRK09369.1"/>
    <property type="match status" value="1"/>
</dbReference>
<dbReference type="PANTHER" id="PTHR43783">
    <property type="entry name" value="UDP-N-ACETYLGLUCOSAMINE 1-CARBOXYVINYLTRANSFERASE"/>
    <property type="match status" value="1"/>
</dbReference>